<name>A0A5C3PI62_9APHY</name>
<sequence>MSLDLQLTGLLHPGQVLTVSQAAAWVQRLIDHFTEHVTTLPVCTLERHEIPQYVAVLERLLAHAGVLEQLLCRISFFLPGHVVEYVVAIIVATHHQLSLLKAEDTHSILDRRTIAWMSSYLHDVLSYLDTTDDWVHSDEYARVRRGVDNSIAEMRNSLDTFVAWYRDAAGDCGASGSAAHSFLNTPESPDTQDALTSFLTSLYPGGLRTPSLPDADWMVLKSNFRPIILSDILPYTDPDFYTCWSSSSSSAGSSTACSGSPRMSLKGKERALPVSTGSPSPTASDWSTSAESGSPRRLPSVTSMSASPEPADSQEAGPSTRKRIRTEPEDPPSPPKKRRVSLEVYGVCGGLPGTDTHTAAVERVHPFVGRTVPLVEDLSPFTLPSRCSSPSPAPTEGSMSCFASPILPPCLFPPSAESKSSPDSSTFEISASDEDEERYYSSGSSTTSTDDTETTCDTSSYATAWEVSLADGPGEHPVITQVNPSASRTPEAPERTRTTRRKRRCFAGLIQAVKHIFALR</sequence>
<feature type="region of interest" description="Disordered" evidence="1">
    <location>
        <begin position="413"/>
        <end position="456"/>
    </location>
</feature>
<evidence type="ECO:0000256" key="1">
    <source>
        <dbReference type="SAM" id="MobiDB-lite"/>
    </source>
</evidence>
<feature type="compositionally biased region" description="Polar residues" evidence="1">
    <location>
        <begin position="275"/>
        <end position="292"/>
    </location>
</feature>
<protein>
    <submittedName>
        <fullName evidence="2">Uncharacterized protein</fullName>
    </submittedName>
</protein>
<keyword evidence="3" id="KW-1185">Reference proteome</keyword>
<evidence type="ECO:0000313" key="3">
    <source>
        <dbReference type="Proteomes" id="UP000308197"/>
    </source>
</evidence>
<proteinExistence type="predicted"/>
<dbReference type="AlphaFoldDB" id="A0A5C3PI62"/>
<gene>
    <name evidence="2" type="ORF">K466DRAFT_664378</name>
</gene>
<feature type="region of interest" description="Disordered" evidence="1">
    <location>
        <begin position="471"/>
        <end position="500"/>
    </location>
</feature>
<feature type="compositionally biased region" description="Low complexity" evidence="1">
    <location>
        <begin position="413"/>
        <end position="425"/>
    </location>
</feature>
<dbReference type="InParanoid" id="A0A5C3PI62"/>
<feature type="region of interest" description="Disordered" evidence="1">
    <location>
        <begin position="246"/>
        <end position="340"/>
    </location>
</feature>
<feature type="compositionally biased region" description="Low complexity" evidence="1">
    <location>
        <begin position="246"/>
        <end position="260"/>
    </location>
</feature>
<evidence type="ECO:0000313" key="2">
    <source>
        <dbReference type="EMBL" id="TFK85623.1"/>
    </source>
</evidence>
<dbReference type="Proteomes" id="UP000308197">
    <property type="component" value="Unassembled WGS sequence"/>
</dbReference>
<reference evidence="2 3" key="1">
    <citation type="journal article" date="2019" name="Nat. Ecol. Evol.">
        <title>Megaphylogeny resolves global patterns of mushroom evolution.</title>
        <authorList>
            <person name="Varga T."/>
            <person name="Krizsan K."/>
            <person name="Foldi C."/>
            <person name="Dima B."/>
            <person name="Sanchez-Garcia M."/>
            <person name="Sanchez-Ramirez S."/>
            <person name="Szollosi G.J."/>
            <person name="Szarkandi J.G."/>
            <person name="Papp V."/>
            <person name="Albert L."/>
            <person name="Andreopoulos W."/>
            <person name="Angelini C."/>
            <person name="Antonin V."/>
            <person name="Barry K.W."/>
            <person name="Bougher N.L."/>
            <person name="Buchanan P."/>
            <person name="Buyck B."/>
            <person name="Bense V."/>
            <person name="Catcheside P."/>
            <person name="Chovatia M."/>
            <person name="Cooper J."/>
            <person name="Damon W."/>
            <person name="Desjardin D."/>
            <person name="Finy P."/>
            <person name="Geml J."/>
            <person name="Haridas S."/>
            <person name="Hughes K."/>
            <person name="Justo A."/>
            <person name="Karasinski D."/>
            <person name="Kautmanova I."/>
            <person name="Kiss B."/>
            <person name="Kocsube S."/>
            <person name="Kotiranta H."/>
            <person name="LaButti K.M."/>
            <person name="Lechner B.E."/>
            <person name="Liimatainen K."/>
            <person name="Lipzen A."/>
            <person name="Lukacs Z."/>
            <person name="Mihaltcheva S."/>
            <person name="Morgado L.N."/>
            <person name="Niskanen T."/>
            <person name="Noordeloos M.E."/>
            <person name="Ohm R.A."/>
            <person name="Ortiz-Santana B."/>
            <person name="Ovrebo C."/>
            <person name="Racz N."/>
            <person name="Riley R."/>
            <person name="Savchenko A."/>
            <person name="Shiryaev A."/>
            <person name="Soop K."/>
            <person name="Spirin V."/>
            <person name="Szebenyi C."/>
            <person name="Tomsovsky M."/>
            <person name="Tulloss R.E."/>
            <person name="Uehling J."/>
            <person name="Grigoriev I.V."/>
            <person name="Vagvolgyi C."/>
            <person name="Papp T."/>
            <person name="Martin F.M."/>
            <person name="Miettinen O."/>
            <person name="Hibbett D.S."/>
            <person name="Nagy L.G."/>
        </authorList>
    </citation>
    <scope>NUCLEOTIDE SEQUENCE [LARGE SCALE GENOMIC DNA]</scope>
    <source>
        <strain evidence="2 3">HHB13444</strain>
    </source>
</reference>
<accession>A0A5C3PI62</accession>
<dbReference type="EMBL" id="ML211243">
    <property type="protein sequence ID" value="TFK85623.1"/>
    <property type="molecule type" value="Genomic_DNA"/>
</dbReference>
<organism evidence="2 3">
    <name type="scientific">Polyporus arcularius HHB13444</name>
    <dbReference type="NCBI Taxonomy" id="1314778"/>
    <lineage>
        <taxon>Eukaryota</taxon>
        <taxon>Fungi</taxon>
        <taxon>Dikarya</taxon>
        <taxon>Basidiomycota</taxon>
        <taxon>Agaricomycotina</taxon>
        <taxon>Agaricomycetes</taxon>
        <taxon>Polyporales</taxon>
        <taxon>Polyporaceae</taxon>
        <taxon>Polyporus</taxon>
    </lineage>
</organism>
<feature type="compositionally biased region" description="Low complexity" evidence="1">
    <location>
        <begin position="441"/>
        <end position="456"/>
    </location>
</feature>